<evidence type="ECO:0000313" key="11">
    <source>
        <dbReference type="Proteomes" id="UP001597512"/>
    </source>
</evidence>
<evidence type="ECO:0000256" key="1">
    <source>
        <dbReference type="ARBA" id="ARBA00001974"/>
    </source>
</evidence>
<dbReference type="InterPro" id="IPR046373">
    <property type="entry name" value="Acyl-CoA_Oxase/DH_mid-dom_sf"/>
</dbReference>
<comment type="similarity">
    <text evidence="2 5">Belongs to the acyl-CoA dehydrogenase family.</text>
</comment>
<dbReference type="PANTHER" id="PTHR42803:SF3">
    <property type="entry name" value="ACYL-COA DEHYDROGENASE-RELATED"/>
    <property type="match status" value="1"/>
</dbReference>
<dbReference type="EMBL" id="JBHUOM010000001">
    <property type="protein sequence ID" value="MFD2933195.1"/>
    <property type="molecule type" value="Genomic_DNA"/>
</dbReference>
<dbReference type="InterPro" id="IPR009075">
    <property type="entry name" value="AcylCo_DH/oxidase_C"/>
</dbReference>
<dbReference type="InterPro" id="IPR052166">
    <property type="entry name" value="Diverse_Acyl-CoA_DH"/>
</dbReference>
<feature type="domain" description="Acyl-CoA dehydrogenase/oxidase N-terminal" evidence="8">
    <location>
        <begin position="40"/>
        <end position="155"/>
    </location>
</feature>
<dbReference type="GO" id="GO:0016491">
    <property type="term" value="F:oxidoreductase activity"/>
    <property type="evidence" value="ECO:0007669"/>
    <property type="project" value="UniProtKB-KW"/>
</dbReference>
<dbReference type="EC" id="1.3.8.-" evidence="10"/>
<evidence type="ECO:0000313" key="10">
    <source>
        <dbReference type="EMBL" id="MFD2933195.1"/>
    </source>
</evidence>
<dbReference type="Pfam" id="PF12806">
    <property type="entry name" value="Acyl-CoA_dh_C"/>
    <property type="match status" value="1"/>
</dbReference>
<comment type="caution">
    <text evidence="10">The sequence shown here is derived from an EMBL/GenBank/DDBJ whole genome shotgun (WGS) entry which is preliminary data.</text>
</comment>
<dbReference type="Proteomes" id="UP001597512">
    <property type="component" value="Unassembled WGS sequence"/>
</dbReference>
<keyword evidence="4 5" id="KW-0274">FAD</keyword>
<sequence length="616" mass="67995">MATTYFSKRNLQFLLHEVFKADELTKYDYFSAHDRETFNLVLDSATYIADTFMHPYLKEMDRNQPELKNGQVTVHPKVREYLKAMGDAGLIGAGFSFEHGGQQLPEMISSCVGFILMAANNGMMYTGLTSGAAHLITSFGLPALSDFYVPNMLDGTWQGTMALTEPQAGSSLSDVTTSATPLSDSESVTLGEVPLLDQPGSYKIKGQKVFISAGDHNATDNIVHLMLARIDGAPKGTKGISLFVVPKYRPDGKGGFVDNDVASTGIYHKMGQKGVPAMHLTMGSNDNTIGYLVGEPHQGLPYMFQMMNEARIGVGMTAAGIATAAFYAALQYAKERPQSRRLNQKNHLDAPQTPIINHPDVRRMLLFQKAVTEGSLALLLEAARLFDISQVAEGDEKENAFLLLDLLMPVAKSYPSEMGVQSVSQSVQTFGGYGFTEDFPVEQLYRDIRITPIYEGTTGIQAQDLLGRKMTMKGGKAPLLLFAEINRTIAEASTSDELKPYADQLTAELKRTQEIMASLIPHAQKGDIERYLSDATLFLEFFGIVVVAWQWLKQAVIAKQMLLTQNPQGDDLIFYEGKIHTMKFFFHYEVPKTLGLAQRLKDTEVLTIVSEKELAL</sequence>
<evidence type="ECO:0000256" key="3">
    <source>
        <dbReference type="ARBA" id="ARBA00022630"/>
    </source>
</evidence>
<keyword evidence="5 10" id="KW-0560">Oxidoreductase</keyword>
<evidence type="ECO:0000256" key="2">
    <source>
        <dbReference type="ARBA" id="ARBA00009347"/>
    </source>
</evidence>
<dbReference type="InterPro" id="IPR036250">
    <property type="entry name" value="AcylCo_DH-like_C"/>
</dbReference>
<dbReference type="Pfam" id="PF00441">
    <property type="entry name" value="Acyl-CoA_dh_1"/>
    <property type="match status" value="1"/>
</dbReference>
<gene>
    <name evidence="10" type="ORF">ACFS25_05335</name>
</gene>
<dbReference type="Gene3D" id="1.10.540.10">
    <property type="entry name" value="Acyl-CoA dehydrogenase/oxidase, N-terminal domain"/>
    <property type="match status" value="1"/>
</dbReference>
<dbReference type="SUPFAM" id="SSF56645">
    <property type="entry name" value="Acyl-CoA dehydrogenase NM domain-like"/>
    <property type="match status" value="1"/>
</dbReference>
<dbReference type="RefSeq" id="WP_381497374.1">
    <property type="nucleotide sequence ID" value="NZ_JBHUOM010000001.1"/>
</dbReference>
<comment type="cofactor">
    <cofactor evidence="1 5">
        <name>FAD</name>
        <dbReference type="ChEBI" id="CHEBI:57692"/>
    </cofactor>
</comment>
<organism evidence="10 11">
    <name type="scientific">Spirosoma flavum</name>
    <dbReference type="NCBI Taxonomy" id="2048557"/>
    <lineage>
        <taxon>Bacteria</taxon>
        <taxon>Pseudomonadati</taxon>
        <taxon>Bacteroidota</taxon>
        <taxon>Cytophagia</taxon>
        <taxon>Cytophagales</taxon>
        <taxon>Cytophagaceae</taxon>
        <taxon>Spirosoma</taxon>
    </lineage>
</organism>
<feature type="domain" description="Acyl-CoA oxidase/dehydrogenase middle" evidence="7">
    <location>
        <begin position="161"/>
        <end position="281"/>
    </location>
</feature>
<evidence type="ECO:0000259" key="7">
    <source>
        <dbReference type="Pfam" id="PF02770"/>
    </source>
</evidence>
<evidence type="ECO:0000256" key="4">
    <source>
        <dbReference type="ARBA" id="ARBA00022827"/>
    </source>
</evidence>
<dbReference type="InterPro" id="IPR025878">
    <property type="entry name" value="Acyl-CoA_dh-like_C_dom"/>
</dbReference>
<feature type="domain" description="Acyl-CoA dehydrogenase/oxidase C-terminal" evidence="6">
    <location>
        <begin position="298"/>
        <end position="465"/>
    </location>
</feature>
<dbReference type="Gene3D" id="2.40.110.10">
    <property type="entry name" value="Butyryl-CoA Dehydrogenase, subunit A, domain 2"/>
    <property type="match status" value="1"/>
</dbReference>
<dbReference type="Gene3D" id="1.20.140.10">
    <property type="entry name" value="Butyryl-CoA Dehydrogenase, subunit A, domain 3"/>
    <property type="match status" value="1"/>
</dbReference>
<keyword evidence="11" id="KW-1185">Reference proteome</keyword>
<protein>
    <submittedName>
        <fullName evidence="10">Acyl-CoA dehydrogenase</fullName>
        <ecNumber evidence="10">1.3.8.-</ecNumber>
    </submittedName>
</protein>
<dbReference type="SUPFAM" id="SSF47203">
    <property type="entry name" value="Acyl-CoA dehydrogenase C-terminal domain-like"/>
    <property type="match status" value="1"/>
</dbReference>
<evidence type="ECO:0000259" key="9">
    <source>
        <dbReference type="Pfam" id="PF12806"/>
    </source>
</evidence>
<feature type="domain" description="Acetyl-CoA dehydrogenase-like C-terminal" evidence="9">
    <location>
        <begin position="481"/>
        <end position="603"/>
    </location>
</feature>
<accession>A0ABW6ACU7</accession>
<evidence type="ECO:0000259" key="6">
    <source>
        <dbReference type="Pfam" id="PF00441"/>
    </source>
</evidence>
<dbReference type="InterPro" id="IPR037069">
    <property type="entry name" value="AcylCoA_DH/ox_N_sf"/>
</dbReference>
<dbReference type="InterPro" id="IPR006091">
    <property type="entry name" value="Acyl-CoA_Oxase/DH_mid-dom"/>
</dbReference>
<keyword evidence="3 5" id="KW-0285">Flavoprotein</keyword>
<dbReference type="PANTHER" id="PTHR42803">
    <property type="entry name" value="ACYL-COA DEHYDROGENASE"/>
    <property type="match status" value="1"/>
</dbReference>
<dbReference type="InterPro" id="IPR009100">
    <property type="entry name" value="AcylCoA_DH/oxidase_NM_dom_sf"/>
</dbReference>
<reference evidence="11" key="1">
    <citation type="journal article" date="2019" name="Int. J. Syst. Evol. Microbiol.">
        <title>The Global Catalogue of Microorganisms (GCM) 10K type strain sequencing project: providing services to taxonomists for standard genome sequencing and annotation.</title>
        <authorList>
            <consortium name="The Broad Institute Genomics Platform"/>
            <consortium name="The Broad Institute Genome Sequencing Center for Infectious Disease"/>
            <person name="Wu L."/>
            <person name="Ma J."/>
        </authorList>
    </citation>
    <scope>NUCLEOTIDE SEQUENCE [LARGE SCALE GENOMIC DNA]</scope>
    <source>
        <strain evidence="11">KCTC 52490</strain>
    </source>
</reference>
<dbReference type="InterPro" id="IPR013786">
    <property type="entry name" value="AcylCoA_DH/ox_N"/>
</dbReference>
<name>A0ABW6ACU7_9BACT</name>
<dbReference type="Pfam" id="PF02771">
    <property type="entry name" value="Acyl-CoA_dh_N"/>
    <property type="match status" value="1"/>
</dbReference>
<proteinExistence type="inferred from homology"/>
<evidence type="ECO:0000259" key="8">
    <source>
        <dbReference type="Pfam" id="PF02771"/>
    </source>
</evidence>
<dbReference type="Pfam" id="PF02770">
    <property type="entry name" value="Acyl-CoA_dh_M"/>
    <property type="match status" value="1"/>
</dbReference>
<evidence type="ECO:0000256" key="5">
    <source>
        <dbReference type="RuleBase" id="RU362125"/>
    </source>
</evidence>